<dbReference type="EMBL" id="CP100390">
    <property type="protein sequence ID" value="UZE95755.1"/>
    <property type="molecule type" value="Genomic_DNA"/>
</dbReference>
<protein>
    <submittedName>
        <fullName evidence="9">TolC family outer membrane protein</fullName>
    </submittedName>
</protein>
<dbReference type="SUPFAM" id="SSF56954">
    <property type="entry name" value="Outer membrane efflux proteins (OEP)"/>
    <property type="match status" value="1"/>
</dbReference>
<dbReference type="PANTHER" id="PTHR30026:SF20">
    <property type="entry name" value="OUTER MEMBRANE PROTEIN TOLC"/>
    <property type="match status" value="1"/>
</dbReference>
<comment type="similarity">
    <text evidence="2">Belongs to the outer membrane factor (OMF) (TC 1.B.17) family.</text>
</comment>
<keyword evidence="3" id="KW-0813">Transport</keyword>
<accession>A0ABY6N143</accession>
<dbReference type="Proteomes" id="UP001163739">
    <property type="component" value="Chromosome"/>
</dbReference>
<evidence type="ECO:0000256" key="7">
    <source>
        <dbReference type="ARBA" id="ARBA00023237"/>
    </source>
</evidence>
<feature type="signal peptide" evidence="8">
    <location>
        <begin position="1"/>
        <end position="23"/>
    </location>
</feature>
<keyword evidence="5" id="KW-0812">Transmembrane</keyword>
<dbReference type="NCBIfam" id="TIGR01844">
    <property type="entry name" value="type_I_sec_TolC"/>
    <property type="match status" value="1"/>
</dbReference>
<keyword evidence="4" id="KW-1134">Transmembrane beta strand</keyword>
<keyword evidence="10" id="KW-1185">Reference proteome</keyword>
<organism evidence="9 10">
    <name type="scientific">Alkalimarinus alittae</name>
    <dbReference type="NCBI Taxonomy" id="2961619"/>
    <lineage>
        <taxon>Bacteria</taxon>
        <taxon>Pseudomonadati</taxon>
        <taxon>Pseudomonadota</taxon>
        <taxon>Gammaproteobacteria</taxon>
        <taxon>Alteromonadales</taxon>
        <taxon>Alteromonadaceae</taxon>
        <taxon>Alkalimarinus</taxon>
    </lineage>
</organism>
<evidence type="ECO:0000256" key="2">
    <source>
        <dbReference type="ARBA" id="ARBA00007613"/>
    </source>
</evidence>
<dbReference type="InterPro" id="IPR010130">
    <property type="entry name" value="T1SS_OMP_TolC"/>
</dbReference>
<evidence type="ECO:0000256" key="1">
    <source>
        <dbReference type="ARBA" id="ARBA00004442"/>
    </source>
</evidence>
<dbReference type="PANTHER" id="PTHR30026">
    <property type="entry name" value="OUTER MEMBRANE PROTEIN TOLC"/>
    <property type="match status" value="1"/>
</dbReference>
<keyword evidence="6" id="KW-0472">Membrane</keyword>
<name>A0ABY6N143_9ALTE</name>
<reference evidence="9" key="1">
    <citation type="submission" date="2022-06" db="EMBL/GenBank/DDBJ databases">
        <title>Alkalimarinus sp. nov., isolated from gut of a Alitta virens.</title>
        <authorList>
            <person name="Yang A.I."/>
            <person name="Shin N.-R."/>
        </authorList>
    </citation>
    <scope>NUCLEOTIDE SEQUENCE</scope>
    <source>
        <strain evidence="9">A2M4</strain>
    </source>
</reference>
<gene>
    <name evidence="9" type="ORF">NKI27_17090</name>
</gene>
<evidence type="ECO:0000313" key="9">
    <source>
        <dbReference type="EMBL" id="UZE95755.1"/>
    </source>
</evidence>
<dbReference type="RefSeq" id="WP_265047245.1">
    <property type="nucleotide sequence ID" value="NZ_CP100390.1"/>
</dbReference>
<evidence type="ECO:0000256" key="8">
    <source>
        <dbReference type="SAM" id="SignalP"/>
    </source>
</evidence>
<evidence type="ECO:0000256" key="6">
    <source>
        <dbReference type="ARBA" id="ARBA00023136"/>
    </source>
</evidence>
<evidence type="ECO:0000256" key="4">
    <source>
        <dbReference type="ARBA" id="ARBA00022452"/>
    </source>
</evidence>
<sequence length="444" mass="49256">MKQTKQLLATAISTILASSSAFAVDLVTVYEQAVQYDSNIAASKAAYQAEQESAYQARAFLLPNVIASANTAHTDQEYKNNASIDDSFKSSEYGVSLTQPIFRANAWFNYQSSQYNSQRAEADFAKAQQDLILTTATAYFGVLRAKENLATAISAEAAFKRQWEQAKERFDVGLIAITEVHESRASYDSIKTSRIRSEGDLQIAKETLSRLTGAVYDDVNNLDEGFPIAQPTPSNADEWVNTAYQQNWSIKSAEYTLQSLDEQLKTEKSGHYPTLDLSASYTVNDFDGAVQPDAARDSASIALVFELPLYQGGGTSASIRRSRFLVEQSRQVLETTRRNVKLDTRSLYTAIKTDIDTVASQKQNIVSRESALEATRAGYSVGTRNIVEVLDAERNYFVALRDYANARFDYVIDSLSIKQAAGTLSPQDLIDLNKWLQVTTQKQP</sequence>
<dbReference type="InterPro" id="IPR051906">
    <property type="entry name" value="TolC-like"/>
</dbReference>
<dbReference type="Pfam" id="PF02321">
    <property type="entry name" value="OEP"/>
    <property type="match status" value="2"/>
</dbReference>
<proteinExistence type="inferred from homology"/>
<evidence type="ECO:0000256" key="3">
    <source>
        <dbReference type="ARBA" id="ARBA00022448"/>
    </source>
</evidence>
<comment type="subcellular location">
    <subcellularLocation>
        <location evidence="1">Cell outer membrane</location>
    </subcellularLocation>
</comment>
<evidence type="ECO:0000313" key="10">
    <source>
        <dbReference type="Proteomes" id="UP001163739"/>
    </source>
</evidence>
<keyword evidence="7" id="KW-0998">Cell outer membrane</keyword>
<dbReference type="InterPro" id="IPR003423">
    <property type="entry name" value="OMP_efflux"/>
</dbReference>
<keyword evidence="8" id="KW-0732">Signal</keyword>
<dbReference type="Gene3D" id="1.20.1600.10">
    <property type="entry name" value="Outer membrane efflux proteins (OEP)"/>
    <property type="match status" value="1"/>
</dbReference>
<evidence type="ECO:0000256" key="5">
    <source>
        <dbReference type="ARBA" id="ARBA00022692"/>
    </source>
</evidence>
<feature type="chain" id="PRO_5047115804" evidence="8">
    <location>
        <begin position="24"/>
        <end position="444"/>
    </location>
</feature>